<evidence type="ECO:0000256" key="1">
    <source>
        <dbReference type="SAM" id="MobiDB-lite"/>
    </source>
</evidence>
<dbReference type="EMBL" id="CP116968">
    <property type="protein sequence ID" value="WNM62666.1"/>
    <property type="molecule type" value="Genomic_DNA"/>
</dbReference>
<protein>
    <submittedName>
        <fullName evidence="2">Uncharacterized protein</fullName>
    </submittedName>
</protein>
<gene>
    <name evidence="2" type="ORF">PQG83_02665</name>
</gene>
<dbReference type="AlphaFoldDB" id="A0AA96GSC9"/>
<accession>A0AA96GSC9</accession>
<dbReference type="RefSeq" id="WP_312746495.1">
    <property type="nucleotide sequence ID" value="NZ_CP116968.1"/>
</dbReference>
<dbReference type="KEGG" id="nneo:PQG83_02665"/>
<name>A0AA96GSC9_9BACT</name>
<reference evidence="2 3" key="1">
    <citation type="submission" date="2023-01" db="EMBL/GenBank/DDBJ databases">
        <title>Cultivation and genomic characterization of new, ubiquitous marine nitrite-oxidizing bacteria from the Nitrospirales.</title>
        <authorList>
            <person name="Mueller A.J."/>
            <person name="Daebeler A."/>
            <person name="Herbold C.W."/>
            <person name="Kirkegaard R.H."/>
            <person name="Daims H."/>
        </authorList>
    </citation>
    <scope>NUCLEOTIDE SEQUENCE [LARGE SCALE GENOMIC DNA]</scope>
    <source>
        <strain evidence="2 3">DK</strain>
    </source>
</reference>
<keyword evidence="3" id="KW-1185">Reference proteome</keyword>
<dbReference type="Proteomes" id="UP001302494">
    <property type="component" value="Chromosome"/>
</dbReference>
<proteinExistence type="predicted"/>
<evidence type="ECO:0000313" key="3">
    <source>
        <dbReference type="Proteomes" id="UP001302494"/>
    </source>
</evidence>
<feature type="region of interest" description="Disordered" evidence="1">
    <location>
        <begin position="81"/>
        <end position="101"/>
    </location>
</feature>
<sequence>MQTFTLTAMRNEHPEVFPQLIHQMQQSHCSRCGGTMVEETYMDIFSDYEDFKFQAKHCIQCGDVIDPFILLNRLRTHAGETPSVNTLSQPRHRENGLVMTG</sequence>
<evidence type="ECO:0000313" key="2">
    <source>
        <dbReference type="EMBL" id="WNM62666.1"/>
    </source>
</evidence>
<organism evidence="2 3">
    <name type="scientific">Candidatus Nitrospira neomarina</name>
    <dbReference type="NCBI Taxonomy" id="3020899"/>
    <lineage>
        <taxon>Bacteria</taxon>
        <taxon>Pseudomonadati</taxon>
        <taxon>Nitrospirota</taxon>
        <taxon>Nitrospiria</taxon>
        <taxon>Nitrospirales</taxon>
        <taxon>Nitrospiraceae</taxon>
        <taxon>Nitrospira</taxon>
    </lineage>
</organism>